<name>A0A2Z7DES7_9LAMI</name>
<feature type="compositionally biased region" description="Basic and acidic residues" evidence="1">
    <location>
        <begin position="95"/>
        <end position="112"/>
    </location>
</feature>
<evidence type="ECO:0000313" key="3">
    <source>
        <dbReference type="Proteomes" id="UP000250235"/>
    </source>
</evidence>
<organism evidence="2 3">
    <name type="scientific">Dorcoceras hygrometricum</name>
    <dbReference type="NCBI Taxonomy" id="472368"/>
    <lineage>
        <taxon>Eukaryota</taxon>
        <taxon>Viridiplantae</taxon>
        <taxon>Streptophyta</taxon>
        <taxon>Embryophyta</taxon>
        <taxon>Tracheophyta</taxon>
        <taxon>Spermatophyta</taxon>
        <taxon>Magnoliopsida</taxon>
        <taxon>eudicotyledons</taxon>
        <taxon>Gunneridae</taxon>
        <taxon>Pentapetalae</taxon>
        <taxon>asterids</taxon>
        <taxon>lamiids</taxon>
        <taxon>Lamiales</taxon>
        <taxon>Gesneriaceae</taxon>
        <taxon>Didymocarpoideae</taxon>
        <taxon>Trichosporeae</taxon>
        <taxon>Loxocarpinae</taxon>
        <taxon>Dorcoceras</taxon>
    </lineage>
</organism>
<proteinExistence type="predicted"/>
<dbReference type="EMBL" id="KQ988493">
    <property type="protein sequence ID" value="KZV55597.1"/>
    <property type="molecule type" value="Genomic_DNA"/>
</dbReference>
<keyword evidence="3" id="KW-1185">Reference proteome</keyword>
<evidence type="ECO:0000313" key="2">
    <source>
        <dbReference type="EMBL" id="KZV55597.1"/>
    </source>
</evidence>
<protein>
    <submittedName>
        <fullName evidence="2">Uncharacterized protein</fullName>
    </submittedName>
</protein>
<sequence>MLVAEENNKNWADSDSDTTSSSSSSSDSEQEEVYCLMTNQTSDDEVFDFSNVEFTREDLISALNDMVHEYRKLSQTFEEVKDENNGMKNSSVESSTDKLEDTESLKTELSKLKTENESLRLRSCELESEN</sequence>
<feature type="compositionally biased region" description="Low complexity" evidence="1">
    <location>
        <begin position="17"/>
        <end position="27"/>
    </location>
</feature>
<dbReference type="Proteomes" id="UP000250235">
    <property type="component" value="Unassembled WGS sequence"/>
</dbReference>
<accession>A0A2Z7DES7</accession>
<dbReference type="AlphaFoldDB" id="A0A2Z7DES7"/>
<dbReference type="Gene3D" id="6.10.250.2910">
    <property type="match status" value="1"/>
</dbReference>
<feature type="region of interest" description="Disordered" evidence="1">
    <location>
        <begin position="1"/>
        <end position="33"/>
    </location>
</feature>
<reference evidence="2 3" key="1">
    <citation type="journal article" date="2015" name="Proc. Natl. Acad. Sci. U.S.A.">
        <title>The resurrection genome of Boea hygrometrica: A blueprint for survival of dehydration.</title>
        <authorList>
            <person name="Xiao L."/>
            <person name="Yang G."/>
            <person name="Zhang L."/>
            <person name="Yang X."/>
            <person name="Zhao S."/>
            <person name="Ji Z."/>
            <person name="Zhou Q."/>
            <person name="Hu M."/>
            <person name="Wang Y."/>
            <person name="Chen M."/>
            <person name="Xu Y."/>
            <person name="Jin H."/>
            <person name="Xiao X."/>
            <person name="Hu G."/>
            <person name="Bao F."/>
            <person name="Hu Y."/>
            <person name="Wan P."/>
            <person name="Li L."/>
            <person name="Deng X."/>
            <person name="Kuang T."/>
            <person name="Xiang C."/>
            <person name="Zhu J.K."/>
            <person name="Oliver M.J."/>
            <person name="He Y."/>
        </authorList>
    </citation>
    <scope>NUCLEOTIDE SEQUENCE [LARGE SCALE GENOMIC DNA]</scope>
    <source>
        <strain evidence="3">cv. XS01</strain>
    </source>
</reference>
<gene>
    <name evidence="2" type="ORF">F511_25488</name>
</gene>
<evidence type="ECO:0000256" key="1">
    <source>
        <dbReference type="SAM" id="MobiDB-lite"/>
    </source>
</evidence>
<feature type="region of interest" description="Disordered" evidence="1">
    <location>
        <begin position="81"/>
        <end position="112"/>
    </location>
</feature>